<dbReference type="InterPro" id="IPR001173">
    <property type="entry name" value="Glyco_trans_2-like"/>
</dbReference>
<dbReference type="InterPro" id="IPR050256">
    <property type="entry name" value="Glycosyltransferase_2"/>
</dbReference>
<dbReference type="EMBL" id="JADBEB010000001">
    <property type="protein sequence ID" value="MBE1488669.1"/>
    <property type="molecule type" value="Genomic_DNA"/>
</dbReference>
<feature type="transmembrane region" description="Helical" evidence="2">
    <location>
        <begin position="330"/>
        <end position="355"/>
    </location>
</feature>
<dbReference type="Gene3D" id="3.90.550.10">
    <property type="entry name" value="Spore Coat Polysaccharide Biosynthesis Protein SpsA, Chain A"/>
    <property type="match status" value="1"/>
</dbReference>
<evidence type="ECO:0000313" key="5">
    <source>
        <dbReference type="EMBL" id="MBE1488669.1"/>
    </source>
</evidence>
<name>A0A927R6Q0_9ACTN</name>
<accession>A0A927R6Q0</accession>
<keyword evidence="2" id="KW-0472">Membrane</keyword>
<dbReference type="AlphaFoldDB" id="A0A927R6Q0"/>
<evidence type="ECO:0000259" key="3">
    <source>
        <dbReference type="Pfam" id="PF00535"/>
    </source>
</evidence>
<evidence type="ECO:0000256" key="2">
    <source>
        <dbReference type="SAM" id="Phobius"/>
    </source>
</evidence>
<feature type="transmembrane region" description="Helical" evidence="2">
    <location>
        <begin position="375"/>
        <end position="396"/>
    </location>
</feature>
<dbReference type="Pfam" id="PF26629">
    <property type="entry name" value="GT2_TM_C"/>
    <property type="match status" value="1"/>
</dbReference>
<dbReference type="InterPro" id="IPR029044">
    <property type="entry name" value="Nucleotide-diphossugar_trans"/>
</dbReference>
<protein>
    <recommendedName>
        <fullName evidence="7">Dolichol-P-glucose synthetase</fullName>
    </recommendedName>
</protein>
<feature type="transmembrane region" description="Helical" evidence="2">
    <location>
        <begin position="284"/>
        <end position="309"/>
    </location>
</feature>
<organism evidence="5 6">
    <name type="scientific">Plantactinospora soyae</name>
    <dbReference type="NCBI Taxonomy" id="1544732"/>
    <lineage>
        <taxon>Bacteria</taxon>
        <taxon>Bacillati</taxon>
        <taxon>Actinomycetota</taxon>
        <taxon>Actinomycetes</taxon>
        <taxon>Micromonosporales</taxon>
        <taxon>Micromonosporaceae</taxon>
        <taxon>Plantactinospora</taxon>
    </lineage>
</organism>
<feature type="domain" description="Low-salt glycan biosynthesis hexosyltransferase Agl6 C-terminal transmembrane region" evidence="4">
    <location>
        <begin position="306"/>
        <end position="396"/>
    </location>
</feature>
<dbReference type="InterPro" id="IPR058718">
    <property type="entry name" value="Agl6_TM_C"/>
</dbReference>
<keyword evidence="2" id="KW-1133">Transmembrane helix</keyword>
<keyword evidence="6" id="KW-1185">Reference proteome</keyword>
<reference evidence="5" key="1">
    <citation type="submission" date="2020-10" db="EMBL/GenBank/DDBJ databases">
        <title>Sequencing the genomes of 1000 actinobacteria strains.</title>
        <authorList>
            <person name="Klenk H.-P."/>
        </authorList>
    </citation>
    <scope>NUCLEOTIDE SEQUENCE</scope>
    <source>
        <strain evidence="5">DSM 46832</strain>
    </source>
</reference>
<dbReference type="CDD" id="cd04179">
    <property type="entry name" value="DPM_DPG-synthase_like"/>
    <property type="match status" value="1"/>
</dbReference>
<dbReference type="Pfam" id="PF00535">
    <property type="entry name" value="Glycos_transf_2"/>
    <property type="match status" value="1"/>
</dbReference>
<gene>
    <name evidence="5" type="ORF">H4W31_004307</name>
</gene>
<evidence type="ECO:0008006" key="7">
    <source>
        <dbReference type="Google" id="ProtNLM"/>
    </source>
</evidence>
<feature type="transmembrane region" description="Helical" evidence="2">
    <location>
        <begin position="251"/>
        <end position="272"/>
    </location>
</feature>
<evidence type="ECO:0000259" key="4">
    <source>
        <dbReference type="Pfam" id="PF26629"/>
    </source>
</evidence>
<dbReference type="PANTHER" id="PTHR48090:SF7">
    <property type="entry name" value="RFBJ PROTEIN"/>
    <property type="match status" value="1"/>
</dbReference>
<evidence type="ECO:0000313" key="6">
    <source>
        <dbReference type="Proteomes" id="UP000649753"/>
    </source>
</evidence>
<dbReference type="Proteomes" id="UP000649753">
    <property type="component" value="Unassembled WGS sequence"/>
</dbReference>
<dbReference type="RefSeq" id="WP_192768277.1">
    <property type="nucleotide sequence ID" value="NZ_JADBEB010000001.1"/>
</dbReference>
<evidence type="ECO:0000256" key="1">
    <source>
        <dbReference type="ARBA" id="ARBA00006739"/>
    </source>
</evidence>
<comment type="caution">
    <text evidence="5">The sequence shown here is derived from an EMBL/GenBank/DDBJ whole genome shotgun (WGS) entry which is preliminary data.</text>
</comment>
<keyword evidence="2" id="KW-0812">Transmembrane</keyword>
<feature type="domain" description="Glycosyltransferase 2-like" evidence="3">
    <location>
        <begin position="26"/>
        <end position="183"/>
    </location>
</feature>
<dbReference type="PANTHER" id="PTHR48090">
    <property type="entry name" value="UNDECAPRENYL-PHOSPHATE 4-DEOXY-4-FORMAMIDO-L-ARABINOSE TRANSFERASE-RELATED"/>
    <property type="match status" value="1"/>
</dbReference>
<proteinExistence type="inferred from homology"/>
<dbReference type="SUPFAM" id="SSF53448">
    <property type="entry name" value="Nucleotide-diphospho-sugar transferases"/>
    <property type="match status" value="1"/>
</dbReference>
<sequence length="402" mass="43182">MTIDQVIHVPEQAGAEHDEVGEVELSVVMPCLNEAETLAVCIRKALTCMSELGVRGEVIVSDNGSTDGSQEIAIAEGARLIHCERRGYGAALRTGITAARGQYVIMADADDSYALHDLGPFLDRLRTGADLVMGNRFKGGIQRGAMPALHRFLGNPVLSFLGRTFFRVPIGDFHCGMRGFRRDRILDLSLRTSGMEFASEMVARAALAQLTIDEVPTTLAPDGRTRAPHLRTWRDGWRHLRFLLALSPRWMLLYPGLALLIGGILVLAWLLAGPQRVGGLAFDLHTMLAAATGVSIGVQAVALAVVVHAHATQSGLLPADNRMEMRIGNFAVRRGVSIGALVVLAGLGCFGYALWSWGAAGFDELQAVETMRLPILGVGLIVVGVQSVLLSIIVGLTHVDDL</sequence>
<comment type="similarity">
    <text evidence="1">Belongs to the glycosyltransferase 2 family.</text>
</comment>